<keyword evidence="1" id="KW-0489">Methyltransferase</keyword>
<evidence type="ECO:0008006" key="8">
    <source>
        <dbReference type="Google" id="ProtNLM"/>
    </source>
</evidence>
<dbReference type="GO" id="GO:0032259">
    <property type="term" value="P:methylation"/>
    <property type="evidence" value="ECO:0007669"/>
    <property type="project" value="UniProtKB-KW"/>
</dbReference>
<dbReference type="GO" id="GO:0008171">
    <property type="term" value="F:O-methyltransferase activity"/>
    <property type="evidence" value="ECO:0007669"/>
    <property type="project" value="InterPro"/>
</dbReference>
<comment type="similarity">
    <text evidence="5">Belongs to the class I-like SAM-binding methyltransferase superfamily. Cation-dependent O-methyltransferase family.</text>
</comment>
<dbReference type="EnsemblPlants" id="Kaladp0050s0060.1.v1.1">
    <property type="protein sequence ID" value="Kaladp0050s0060.1.v1.1"/>
    <property type="gene ID" value="Kaladp0050s0060.v1.1"/>
</dbReference>
<dbReference type="Proteomes" id="UP000594263">
    <property type="component" value="Unplaced"/>
</dbReference>
<name>A0A7N0ZYS0_KALFE</name>
<dbReference type="AlphaFoldDB" id="A0A7N0ZYS0"/>
<dbReference type="OMA" id="HMRAYRE"/>
<accession>A0A7N0ZYS0</accession>
<keyword evidence="3" id="KW-0949">S-adenosyl-L-methionine</keyword>
<dbReference type="InterPro" id="IPR029063">
    <property type="entry name" value="SAM-dependent_MTases_sf"/>
</dbReference>
<dbReference type="Gene3D" id="3.40.50.150">
    <property type="entry name" value="Vaccinia Virus protein VP39"/>
    <property type="match status" value="1"/>
</dbReference>
<dbReference type="PANTHER" id="PTHR10509">
    <property type="entry name" value="O-METHYLTRANSFERASE-RELATED"/>
    <property type="match status" value="1"/>
</dbReference>
<dbReference type="InterPro" id="IPR050362">
    <property type="entry name" value="Cation-dep_OMT"/>
</dbReference>
<reference evidence="6" key="1">
    <citation type="submission" date="2021-01" db="UniProtKB">
        <authorList>
            <consortium name="EnsemblPlants"/>
        </authorList>
    </citation>
    <scope>IDENTIFICATION</scope>
</reference>
<dbReference type="Gramene" id="Kaladp0050s0060.1.v1.1">
    <property type="protein sequence ID" value="Kaladp0050s0060.1.v1.1"/>
    <property type="gene ID" value="Kaladp0050s0060.v1.1"/>
</dbReference>
<dbReference type="SUPFAM" id="SSF53335">
    <property type="entry name" value="S-adenosyl-L-methionine-dependent methyltransferases"/>
    <property type="match status" value="1"/>
</dbReference>
<keyword evidence="2" id="KW-0808">Transferase</keyword>
<dbReference type="PROSITE" id="PS51682">
    <property type="entry name" value="SAM_OMT_I"/>
    <property type="match status" value="1"/>
</dbReference>
<evidence type="ECO:0000256" key="4">
    <source>
        <dbReference type="ARBA" id="ARBA00022723"/>
    </source>
</evidence>
<keyword evidence="4" id="KW-0479">Metal-binding</keyword>
<organism evidence="6 7">
    <name type="scientific">Kalanchoe fedtschenkoi</name>
    <name type="common">Lavender scallops</name>
    <name type="synonym">South American air plant</name>
    <dbReference type="NCBI Taxonomy" id="63787"/>
    <lineage>
        <taxon>Eukaryota</taxon>
        <taxon>Viridiplantae</taxon>
        <taxon>Streptophyta</taxon>
        <taxon>Embryophyta</taxon>
        <taxon>Tracheophyta</taxon>
        <taxon>Spermatophyta</taxon>
        <taxon>Magnoliopsida</taxon>
        <taxon>eudicotyledons</taxon>
        <taxon>Gunneridae</taxon>
        <taxon>Pentapetalae</taxon>
        <taxon>Saxifragales</taxon>
        <taxon>Crassulaceae</taxon>
        <taxon>Kalanchoe</taxon>
    </lineage>
</organism>
<dbReference type="GO" id="GO:0008757">
    <property type="term" value="F:S-adenosylmethionine-dependent methyltransferase activity"/>
    <property type="evidence" value="ECO:0007669"/>
    <property type="project" value="TreeGrafter"/>
</dbReference>
<keyword evidence="7" id="KW-1185">Reference proteome</keyword>
<evidence type="ECO:0000256" key="2">
    <source>
        <dbReference type="ARBA" id="ARBA00022679"/>
    </source>
</evidence>
<dbReference type="PANTHER" id="PTHR10509:SF34">
    <property type="entry name" value="TAPETUM-SPECIFIC METHYLTRANSFERASE 1"/>
    <property type="match status" value="1"/>
</dbReference>
<evidence type="ECO:0000313" key="7">
    <source>
        <dbReference type="Proteomes" id="UP000594263"/>
    </source>
</evidence>
<dbReference type="GO" id="GO:0046872">
    <property type="term" value="F:metal ion binding"/>
    <property type="evidence" value="ECO:0007669"/>
    <property type="project" value="UniProtKB-KW"/>
</dbReference>
<evidence type="ECO:0000256" key="3">
    <source>
        <dbReference type="ARBA" id="ARBA00022691"/>
    </source>
</evidence>
<dbReference type="InterPro" id="IPR002935">
    <property type="entry name" value="SAM_O-MeTrfase"/>
</dbReference>
<proteinExistence type="inferred from homology"/>
<dbReference type="CDD" id="cd02440">
    <property type="entry name" value="AdoMet_MTases"/>
    <property type="match status" value="1"/>
</dbReference>
<dbReference type="Pfam" id="PF01596">
    <property type="entry name" value="Methyltransf_3"/>
    <property type="match status" value="1"/>
</dbReference>
<evidence type="ECO:0000256" key="5">
    <source>
        <dbReference type="ARBA" id="ARBA00023453"/>
    </source>
</evidence>
<evidence type="ECO:0000256" key="1">
    <source>
        <dbReference type="ARBA" id="ARBA00022603"/>
    </source>
</evidence>
<protein>
    <recommendedName>
        <fullName evidence="8">Caffeoyl-CoA O-methyltransferase</fullName>
    </recommendedName>
</protein>
<sequence>MQDMRILKSKKLQEYILKTFCYPKEHEQLKQLREATVDKYQHWSIMNVPVDEAIFLSMLLKVTNAKKIIEIGVFTGYSLLNAALAVPNDALILAIDPDREAYETGLPYIRKAGVESKIKFIQSDAQTILKDLLAKNEEAGSFDFVFVDADKENYVVYHELVLKLVKIGGLICYDNTLWKGSVALSEDDEMEDFLKGGSKTFRAFNEFIAGDARVEVSLVSIGDGLTICRRLE</sequence>
<evidence type="ECO:0000313" key="6">
    <source>
        <dbReference type="EnsemblPlants" id="Kaladp0050s0060.1.v1.1"/>
    </source>
</evidence>